<accession>A0AAW2NIL9</accession>
<feature type="compositionally biased region" description="Basic and acidic residues" evidence="1">
    <location>
        <begin position="131"/>
        <end position="142"/>
    </location>
</feature>
<protein>
    <recommendedName>
        <fullName evidence="3">Zinc finger, CCHC-type</fullName>
    </recommendedName>
</protein>
<comment type="caution">
    <text evidence="2">The sequence shown here is derived from an EMBL/GenBank/DDBJ whole genome shotgun (WGS) entry which is preliminary data.</text>
</comment>
<sequence length="158" mass="17268">MKDMGNADVILGIKLIHSTDGTIISQSHYVEKIIEKFGYQNSRIAKTPYDFSVALLKNESGVSVAQLRYTSCPDKIHWDALDRLLRIKTHGLNVNPKDQHKAGGLLLLTDVVTLTGSNSMLGSIVPGDNGSNRKEDPEKDPMEFLDDDGALTDGSVVD</sequence>
<evidence type="ECO:0008006" key="3">
    <source>
        <dbReference type="Google" id="ProtNLM"/>
    </source>
</evidence>
<gene>
    <name evidence="2" type="ORF">Scaly_1923600</name>
</gene>
<dbReference type="EMBL" id="JACGWM010000011">
    <property type="protein sequence ID" value="KAL0342610.1"/>
    <property type="molecule type" value="Genomic_DNA"/>
</dbReference>
<proteinExistence type="predicted"/>
<organism evidence="2">
    <name type="scientific">Sesamum calycinum</name>
    <dbReference type="NCBI Taxonomy" id="2727403"/>
    <lineage>
        <taxon>Eukaryota</taxon>
        <taxon>Viridiplantae</taxon>
        <taxon>Streptophyta</taxon>
        <taxon>Embryophyta</taxon>
        <taxon>Tracheophyta</taxon>
        <taxon>Spermatophyta</taxon>
        <taxon>Magnoliopsida</taxon>
        <taxon>eudicotyledons</taxon>
        <taxon>Gunneridae</taxon>
        <taxon>Pentapetalae</taxon>
        <taxon>asterids</taxon>
        <taxon>lamiids</taxon>
        <taxon>Lamiales</taxon>
        <taxon>Pedaliaceae</taxon>
        <taxon>Sesamum</taxon>
    </lineage>
</organism>
<dbReference type="AlphaFoldDB" id="A0AAW2NIL9"/>
<reference evidence="2" key="2">
    <citation type="journal article" date="2024" name="Plant">
        <title>Genomic evolution and insights into agronomic trait innovations of Sesamum species.</title>
        <authorList>
            <person name="Miao H."/>
            <person name="Wang L."/>
            <person name="Qu L."/>
            <person name="Liu H."/>
            <person name="Sun Y."/>
            <person name="Le M."/>
            <person name="Wang Q."/>
            <person name="Wei S."/>
            <person name="Zheng Y."/>
            <person name="Lin W."/>
            <person name="Duan Y."/>
            <person name="Cao H."/>
            <person name="Xiong S."/>
            <person name="Wang X."/>
            <person name="Wei L."/>
            <person name="Li C."/>
            <person name="Ma Q."/>
            <person name="Ju M."/>
            <person name="Zhao R."/>
            <person name="Li G."/>
            <person name="Mu C."/>
            <person name="Tian Q."/>
            <person name="Mei H."/>
            <person name="Zhang T."/>
            <person name="Gao T."/>
            <person name="Zhang H."/>
        </authorList>
    </citation>
    <scope>NUCLEOTIDE SEQUENCE</scope>
    <source>
        <strain evidence="2">KEN8</strain>
    </source>
</reference>
<name>A0AAW2NIL9_9LAMI</name>
<evidence type="ECO:0000256" key="1">
    <source>
        <dbReference type="SAM" id="MobiDB-lite"/>
    </source>
</evidence>
<evidence type="ECO:0000313" key="2">
    <source>
        <dbReference type="EMBL" id="KAL0342610.1"/>
    </source>
</evidence>
<feature type="region of interest" description="Disordered" evidence="1">
    <location>
        <begin position="122"/>
        <end position="158"/>
    </location>
</feature>
<reference evidence="2" key="1">
    <citation type="submission" date="2020-06" db="EMBL/GenBank/DDBJ databases">
        <authorList>
            <person name="Li T."/>
            <person name="Hu X."/>
            <person name="Zhang T."/>
            <person name="Song X."/>
            <person name="Zhang H."/>
            <person name="Dai N."/>
            <person name="Sheng W."/>
            <person name="Hou X."/>
            <person name="Wei L."/>
        </authorList>
    </citation>
    <scope>NUCLEOTIDE SEQUENCE</scope>
    <source>
        <strain evidence="2">KEN8</strain>
        <tissue evidence="2">Leaf</tissue>
    </source>
</reference>